<evidence type="ECO:0000313" key="2">
    <source>
        <dbReference type="EMBL" id="GFU07114.1"/>
    </source>
</evidence>
<keyword evidence="3" id="KW-1185">Reference proteome</keyword>
<dbReference type="EMBL" id="BMAW01124261">
    <property type="protein sequence ID" value="GFU07114.1"/>
    <property type="molecule type" value="Genomic_DNA"/>
</dbReference>
<dbReference type="AlphaFoldDB" id="A0A8X6Q589"/>
<evidence type="ECO:0000256" key="1">
    <source>
        <dbReference type="SAM" id="MobiDB-lite"/>
    </source>
</evidence>
<feature type="region of interest" description="Disordered" evidence="1">
    <location>
        <begin position="47"/>
        <end position="96"/>
    </location>
</feature>
<reference evidence="2" key="1">
    <citation type="submission" date="2020-08" db="EMBL/GenBank/DDBJ databases">
        <title>Multicomponent nature underlies the extraordinary mechanical properties of spider dragline silk.</title>
        <authorList>
            <person name="Kono N."/>
            <person name="Nakamura H."/>
            <person name="Mori M."/>
            <person name="Yoshida Y."/>
            <person name="Ohtoshi R."/>
            <person name="Malay A.D."/>
            <person name="Moran D.A.P."/>
            <person name="Tomita M."/>
            <person name="Numata K."/>
            <person name="Arakawa K."/>
        </authorList>
    </citation>
    <scope>NUCLEOTIDE SEQUENCE</scope>
</reference>
<dbReference type="Proteomes" id="UP000887013">
    <property type="component" value="Unassembled WGS sequence"/>
</dbReference>
<gene>
    <name evidence="2" type="primary">AVEN_225329_1</name>
    <name evidence="2" type="ORF">NPIL_136101</name>
</gene>
<protein>
    <submittedName>
        <fullName evidence="2">Uncharacterized protein</fullName>
    </submittedName>
</protein>
<feature type="compositionally biased region" description="Low complexity" evidence="1">
    <location>
        <begin position="47"/>
        <end position="59"/>
    </location>
</feature>
<dbReference type="OrthoDB" id="6433554at2759"/>
<organism evidence="2 3">
    <name type="scientific">Nephila pilipes</name>
    <name type="common">Giant wood spider</name>
    <name type="synonym">Nephila maculata</name>
    <dbReference type="NCBI Taxonomy" id="299642"/>
    <lineage>
        <taxon>Eukaryota</taxon>
        <taxon>Metazoa</taxon>
        <taxon>Ecdysozoa</taxon>
        <taxon>Arthropoda</taxon>
        <taxon>Chelicerata</taxon>
        <taxon>Arachnida</taxon>
        <taxon>Araneae</taxon>
        <taxon>Araneomorphae</taxon>
        <taxon>Entelegynae</taxon>
        <taxon>Araneoidea</taxon>
        <taxon>Nephilidae</taxon>
        <taxon>Nephila</taxon>
    </lineage>
</organism>
<name>A0A8X6Q589_NEPPI</name>
<proteinExistence type="predicted"/>
<sequence>MLLASVKHNHIRLKLEVHLWNILYSSKTEAKQNAASTLIYGVKQSRSGISSISSSDESIQNNEPPAKRRIPICMPHDSERKKDVKHMPEVMGDRSQRSEYRMPNCNALTTVRCSSCKIFSCFNGSRNCFKRFHET</sequence>
<comment type="caution">
    <text evidence="2">The sequence shown here is derived from an EMBL/GenBank/DDBJ whole genome shotgun (WGS) entry which is preliminary data.</text>
</comment>
<accession>A0A8X6Q589</accession>
<evidence type="ECO:0000313" key="3">
    <source>
        <dbReference type="Proteomes" id="UP000887013"/>
    </source>
</evidence>
<feature type="compositionally biased region" description="Basic and acidic residues" evidence="1">
    <location>
        <begin position="76"/>
        <end position="96"/>
    </location>
</feature>